<evidence type="ECO:0000313" key="4">
    <source>
        <dbReference type="Proteomes" id="UP000216913"/>
    </source>
</evidence>
<evidence type="ECO:0000256" key="1">
    <source>
        <dbReference type="ARBA" id="ARBA00022801"/>
    </source>
</evidence>
<dbReference type="OrthoDB" id="8851832at2"/>
<dbReference type="GO" id="GO:0016289">
    <property type="term" value="F:acyl-CoA hydrolase activity"/>
    <property type="evidence" value="ECO:0007669"/>
    <property type="project" value="UniProtKB-ARBA"/>
</dbReference>
<name>A0A261TRT1_9BORD</name>
<dbReference type="Pfam" id="PF03061">
    <property type="entry name" value="4HBT"/>
    <property type="match status" value="1"/>
</dbReference>
<sequence length="132" mass="13984">MNLEDGTFFGVRAPVIDHFGLRPHSLVDDTACAILPDAPANLNAHGTISGPAVMALLDFTLAAAVRAHDPLVLRAWTIDLAVKFLRPAIGQLMAECRCESRGRTLAFASGVVYDAQGIKVAIATGSFKLAKI</sequence>
<dbReference type="Gene3D" id="3.10.129.10">
    <property type="entry name" value="Hotdog Thioesterase"/>
    <property type="match status" value="1"/>
</dbReference>
<dbReference type="InterPro" id="IPR029069">
    <property type="entry name" value="HotDog_dom_sf"/>
</dbReference>
<dbReference type="EMBL" id="NEVP01000006">
    <property type="protein sequence ID" value="OZI51991.1"/>
    <property type="molecule type" value="Genomic_DNA"/>
</dbReference>
<evidence type="ECO:0000259" key="2">
    <source>
        <dbReference type="Pfam" id="PF03061"/>
    </source>
</evidence>
<dbReference type="NCBIfam" id="TIGR00369">
    <property type="entry name" value="unchar_dom_1"/>
    <property type="match status" value="1"/>
</dbReference>
<accession>A0A261TRT1</accession>
<keyword evidence="1" id="KW-0378">Hydrolase</keyword>
<dbReference type="InterPro" id="IPR006683">
    <property type="entry name" value="Thioestr_dom"/>
</dbReference>
<dbReference type="RefSeq" id="WP_094799949.1">
    <property type="nucleotide sequence ID" value="NZ_NEVP01000006.1"/>
</dbReference>
<protein>
    <recommendedName>
        <fullName evidence="2">Thioesterase domain-containing protein</fullName>
    </recommendedName>
</protein>
<proteinExistence type="predicted"/>
<dbReference type="AlphaFoldDB" id="A0A261TRT1"/>
<gene>
    <name evidence="3" type="ORF">CAL25_10825</name>
</gene>
<dbReference type="SUPFAM" id="SSF54637">
    <property type="entry name" value="Thioesterase/thiol ester dehydrase-isomerase"/>
    <property type="match status" value="1"/>
</dbReference>
<dbReference type="InterPro" id="IPR003736">
    <property type="entry name" value="PAAI_dom"/>
</dbReference>
<evidence type="ECO:0000313" key="3">
    <source>
        <dbReference type="EMBL" id="OZI51991.1"/>
    </source>
</evidence>
<comment type="caution">
    <text evidence="3">The sequence shown here is derived from an EMBL/GenBank/DDBJ whole genome shotgun (WGS) entry which is preliminary data.</text>
</comment>
<dbReference type="Proteomes" id="UP000216913">
    <property type="component" value="Unassembled WGS sequence"/>
</dbReference>
<dbReference type="CDD" id="cd03443">
    <property type="entry name" value="PaaI_thioesterase"/>
    <property type="match status" value="1"/>
</dbReference>
<keyword evidence="4" id="KW-1185">Reference proteome</keyword>
<reference evidence="3 4" key="1">
    <citation type="submission" date="2017-05" db="EMBL/GenBank/DDBJ databases">
        <title>Complete and WGS of Bordetella genogroups.</title>
        <authorList>
            <person name="Spilker T."/>
            <person name="LiPuma J."/>
        </authorList>
    </citation>
    <scope>NUCLEOTIDE SEQUENCE [LARGE SCALE GENOMIC DNA]</scope>
    <source>
        <strain evidence="3 4">AU10456</strain>
    </source>
</reference>
<organism evidence="3 4">
    <name type="scientific">Bordetella genomosp. 5</name>
    <dbReference type="NCBI Taxonomy" id="1395608"/>
    <lineage>
        <taxon>Bacteria</taxon>
        <taxon>Pseudomonadati</taxon>
        <taxon>Pseudomonadota</taxon>
        <taxon>Betaproteobacteria</taxon>
        <taxon>Burkholderiales</taxon>
        <taxon>Alcaligenaceae</taxon>
        <taxon>Bordetella</taxon>
    </lineage>
</organism>
<feature type="domain" description="Thioesterase" evidence="2">
    <location>
        <begin position="45"/>
        <end position="120"/>
    </location>
</feature>